<evidence type="ECO:0000313" key="2">
    <source>
        <dbReference type="Proteomes" id="UP000827872"/>
    </source>
</evidence>
<keyword evidence="2" id="KW-1185">Reference proteome</keyword>
<evidence type="ECO:0000313" key="1">
    <source>
        <dbReference type="EMBL" id="KAH7996080.1"/>
    </source>
</evidence>
<sequence length="122" mass="13102">MSTPGSSVTNRGRQVSNGAIDLSGPGSGRVEIDRGMRSRGTPCVSIEGYSDKQVPDTSVQRDRSRYLSAGKAAGDIALGPLKQIPMNLFIMYIWQAIPFPSSHHDGLHDGVEGPSKLSCPYR</sequence>
<protein>
    <submittedName>
        <fullName evidence="1">Uncharacterized protein</fullName>
    </submittedName>
</protein>
<proteinExistence type="predicted"/>
<gene>
    <name evidence="1" type="ORF">K3G42_000576</name>
</gene>
<comment type="caution">
    <text evidence="1">The sequence shown here is derived from an EMBL/GenBank/DDBJ whole genome shotgun (WGS) entry which is preliminary data.</text>
</comment>
<organism evidence="1 2">
    <name type="scientific">Sphaerodactylus townsendi</name>
    <dbReference type="NCBI Taxonomy" id="933632"/>
    <lineage>
        <taxon>Eukaryota</taxon>
        <taxon>Metazoa</taxon>
        <taxon>Chordata</taxon>
        <taxon>Craniata</taxon>
        <taxon>Vertebrata</taxon>
        <taxon>Euteleostomi</taxon>
        <taxon>Lepidosauria</taxon>
        <taxon>Squamata</taxon>
        <taxon>Bifurcata</taxon>
        <taxon>Gekkota</taxon>
        <taxon>Sphaerodactylidae</taxon>
        <taxon>Sphaerodactylus</taxon>
    </lineage>
</organism>
<dbReference type="Proteomes" id="UP000827872">
    <property type="component" value="Linkage Group LG15"/>
</dbReference>
<accession>A0ACB8ETB8</accession>
<name>A0ACB8ETB8_9SAUR</name>
<dbReference type="EMBL" id="CM037628">
    <property type="protein sequence ID" value="KAH7996080.1"/>
    <property type="molecule type" value="Genomic_DNA"/>
</dbReference>
<reference evidence="1" key="1">
    <citation type="submission" date="2021-08" db="EMBL/GenBank/DDBJ databases">
        <title>The first chromosome-level gecko genome reveals the dynamic sex chromosomes of Neotropical dwarf geckos (Sphaerodactylidae: Sphaerodactylus).</title>
        <authorList>
            <person name="Pinto B.J."/>
            <person name="Keating S.E."/>
            <person name="Gamble T."/>
        </authorList>
    </citation>
    <scope>NUCLEOTIDE SEQUENCE</scope>
    <source>
        <strain evidence="1">TG3544</strain>
    </source>
</reference>